<reference evidence="5" key="2">
    <citation type="submission" date="2021-11" db="EMBL/GenBank/DDBJ databases">
        <authorList>
            <consortium name="Genoscope - CEA"/>
            <person name="William W."/>
        </authorList>
    </citation>
    <scope>NUCLEOTIDE SEQUENCE</scope>
</reference>
<sequence>MSSSAPVMETTSVGYYIVGKYVQVFIKEHGLVTGLVNEYIPLVETYELVFDFGTTYMKLEPPVYVLNGPVVTKMYDTDSDDELQAAAGRLLAQPAEDGWIKPTEALLAAKEQSPFFWPSAGAGKLSVADEDGWFQPNIFLQRERQRPSIKDGGDVVVQVPGKAALVRGILESSEDEDEDVEELVEKVQTMKKPALRAACTKHELWSSELVQARATVPEMKEALVRFLKTGEKGAKSEHTQKAEETSKATAAFFQLASVVAITSTISNFNPKNKDHAECFMKQYRKKHGKGPANRCDAVSINGQLWNMSLYSRCGLLLERAKERRADMTSEKRQGVRDAFNKYHHEVTKPKRAREGKPLRNAGAGSPKASAAMDWEVNKICQEMCNEGDDDLAFDLYWGVAGAPSIDPKERTFGCRDALFAAMALLLVTAYALNLGLAIVDGEGPTIGDIAMFYEIGGCWGYFQDGMESVVTDLLSSRYLPKTPHFFDGGRTYNFRTPLADNRAGELGGFFSQLGAWLAKGGSILGFWGGGDGKFIDAHHHSNATVLNLLLVMRFILGLELNGAVPVGHPLYLCRDGISLSTDLIGRVFCPKLAQSENFKPHFGDYDAVVTRIFVCGVLAARQRALKNPSRKLIWKGKELDVVALRAAWESSKYSDYKTKRRNKRRRT</sequence>
<reference evidence="4" key="1">
    <citation type="submission" date="2021-01" db="EMBL/GenBank/DDBJ databases">
        <authorList>
            <person name="Corre E."/>
            <person name="Pelletier E."/>
            <person name="Niang G."/>
            <person name="Scheremetjew M."/>
            <person name="Finn R."/>
            <person name="Kale V."/>
            <person name="Holt S."/>
            <person name="Cochrane G."/>
            <person name="Meng A."/>
            <person name="Brown T."/>
            <person name="Cohen L."/>
        </authorList>
    </citation>
    <scope>NUCLEOTIDE SEQUENCE</scope>
    <source>
        <strain evidence="4">CCMP1756</strain>
    </source>
</reference>
<evidence type="ECO:0000313" key="6">
    <source>
        <dbReference type="Proteomes" id="UP000789595"/>
    </source>
</evidence>
<feature type="region of interest" description="Disordered" evidence="1">
    <location>
        <begin position="347"/>
        <end position="366"/>
    </location>
</feature>
<dbReference type="EMBL" id="HBIW01009848">
    <property type="protein sequence ID" value="CAE0692970.1"/>
    <property type="molecule type" value="Transcribed_RNA"/>
</dbReference>
<protein>
    <submittedName>
        <fullName evidence="4">Uncharacterized protein</fullName>
    </submittedName>
</protein>
<evidence type="ECO:0000256" key="2">
    <source>
        <dbReference type="SAM" id="Phobius"/>
    </source>
</evidence>
<evidence type="ECO:0000256" key="1">
    <source>
        <dbReference type="SAM" id="MobiDB-lite"/>
    </source>
</evidence>
<name>A0A6S8U561_9STRA</name>
<proteinExistence type="predicted"/>
<keyword evidence="6" id="KW-1185">Reference proteome</keyword>
<gene>
    <name evidence="3" type="ORF">PCAL00307_LOCUS8406</name>
    <name evidence="4" type="ORF">PCAL00307_LOCUS8407</name>
    <name evidence="5" type="ORF">PECAL_1P17190</name>
</gene>
<dbReference type="Proteomes" id="UP000789595">
    <property type="component" value="Unassembled WGS sequence"/>
</dbReference>
<organism evidence="4">
    <name type="scientific">Pelagomonas calceolata</name>
    <dbReference type="NCBI Taxonomy" id="35677"/>
    <lineage>
        <taxon>Eukaryota</taxon>
        <taxon>Sar</taxon>
        <taxon>Stramenopiles</taxon>
        <taxon>Ochrophyta</taxon>
        <taxon>Pelagophyceae</taxon>
        <taxon>Pelagomonadales</taxon>
        <taxon>Pelagomonadaceae</taxon>
        <taxon>Pelagomonas</taxon>
    </lineage>
</organism>
<dbReference type="EMBL" id="HBIW01009849">
    <property type="protein sequence ID" value="CAE0692971.1"/>
    <property type="molecule type" value="Transcribed_RNA"/>
</dbReference>
<keyword evidence="2" id="KW-0472">Membrane</keyword>
<feature type="compositionally biased region" description="Basic and acidic residues" evidence="1">
    <location>
        <begin position="347"/>
        <end position="357"/>
    </location>
</feature>
<evidence type="ECO:0000313" key="4">
    <source>
        <dbReference type="EMBL" id="CAE0692971.1"/>
    </source>
</evidence>
<evidence type="ECO:0000313" key="3">
    <source>
        <dbReference type="EMBL" id="CAE0692970.1"/>
    </source>
</evidence>
<dbReference type="AlphaFoldDB" id="A0A6S8U561"/>
<accession>A0A6S8U561</accession>
<feature type="transmembrane region" description="Helical" evidence="2">
    <location>
        <begin position="417"/>
        <end position="439"/>
    </location>
</feature>
<dbReference type="EMBL" id="CAKKNE010000001">
    <property type="protein sequence ID" value="CAH0365286.1"/>
    <property type="molecule type" value="Genomic_DNA"/>
</dbReference>
<keyword evidence="2" id="KW-0812">Transmembrane</keyword>
<evidence type="ECO:0000313" key="5">
    <source>
        <dbReference type="EMBL" id="CAH0365286.1"/>
    </source>
</evidence>
<keyword evidence="2" id="KW-1133">Transmembrane helix</keyword>